<accession>B2JAW6</accession>
<dbReference type="GO" id="GO:0120147">
    <property type="term" value="F:formylglycine-generating oxidase activity"/>
    <property type="evidence" value="ECO:0007669"/>
    <property type="project" value="TreeGrafter"/>
</dbReference>
<dbReference type="PANTHER" id="PTHR23150:SF19">
    <property type="entry name" value="FORMYLGLYCINE-GENERATING ENZYME"/>
    <property type="match status" value="1"/>
</dbReference>
<dbReference type="EMBL" id="CP001038">
    <property type="protein sequence ID" value="ACC85070.1"/>
    <property type="molecule type" value="Genomic_DNA"/>
</dbReference>
<dbReference type="PhylomeDB" id="B2JAW6"/>
<gene>
    <name evidence="2" type="ordered locus">Npun_AF215</name>
</gene>
<proteinExistence type="predicted"/>
<dbReference type="InterPro" id="IPR005532">
    <property type="entry name" value="SUMF_dom"/>
</dbReference>
<dbReference type="KEGG" id="npu:Npun_AF215"/>
<reference evidence="3" key="1">
    <citation type="submission" date="2008-04" db="EMBL/GenBank/DDBJ databases">
        <title>Complete sequence of plasmid 1 of Nostoc punctiforme ATCC 29133.</title>
        <authorList>
            <consortium name="US DOE Joint Genome Institute"/>
            <person name="Copeland A."/>
            <person name="Lucas S."/>
            <person name="Lapidus A."/>
            <person name="Glavina del Rio T."/>
            <person name="Dalin E."/>
            <person name="Tice H."/>
            <person name="Pitluck S."/>
            <person name="Chain P."/>
            <person name="Malfatti S."/>
            <person name="Shin M."/>
            <person name="Vergez L."/>
            <person name="Schmutz J."/>
            <person name="Larimer F."/>
            <person name="Land M."/>
            <person name="Hauser L."/>
            <person name="Kyrpides N."/>
            <person name="Kim E."/>
            <person name="Meeks J.C."/>
            <person name="Elhai J."/>
            <person name="Campbell E.L."/>
            <person name="Thiel T."/>
            <person name="Longmire J."/>
            <person name="Potts M."/>
            <person name="Atlas R."/>
        </authorList>
    </citation>
    <scope>NUCLEOTIDE SEQUENCE [LARGE SCALE GENOMIC DNA]</scope>
    <source>
        <strain evidence="3">ATCC 29133 / PCC 73102</strain>
        <plasmid evidence="3">Plasmid pNPUN01</plasmid>
    </source>
</reference>
<dbReference type="OrthoDB" id="9768004at2"/>
<dbReference type="Pfam" id="PF03781">
    <property type="entry name" value="FGE-sulfatase"/>
    <property type="match status" value="1"/>
</dbReference>
<evidence type="ECO:0000313" key="2">
    <source>
        <dbReference type="EMBL" id="ACC85070.1"/>
    </source>
</evidence>
<dbReference type="Gene3D" id="3.90.1580.10">
    <property type="entry name" value="paralog of FGE (formylglycine-generating enzyme)"/>
    <property type="match status" value="1"/>
</dbReference>
<keyword evidence="3" id="KW-1185">Reference proteome</keyword>
<geneLocation type="plasmid" evidence="2 3">
    <name>pNPUN01</name>
</geneLocation>
<dbReference type="EnsemblBacteria" id="ACC85070">
    <property type="protein sequence ID" value="ACC85070"/>
    <property type="gene ID" value="Npun_AF215"/>
</dbReference>
<dbReference type="HOGENOM" id="CLU_012431_2_4_3"/>
<dbReference type="RefSeq" id="WP_012413084.1">
    <property type="nucleotide sequence ID" value="NC_010631.1"/>
</dbReference>
<organism evidence="2 3">
    <name type="scientific">Nostoc punctiforme (strain ATCC 29133 / PCC 73102)</name>
    <dbReference type="NCBI Taxonomy" id="63737"/>
    <lineage>
        <taxon>Bacteria</taxon>
        <taxon>Bacillati</taxon>
        <taxon>Cyanobacteriota</taxon>
        <taxon>Cyanophyceae</taxon>
        <taxon>Nostocales</taxon>
        <taxon>Nostocaceae</taxon>
        <taxon>Nostoc</taxon>
    </lineage>
</organism>
<protein>
    <recommendedName>
        <fullName evidence="1">Sulfatase-modifying factor enzyme-like domain-containing protein</fullName>
    </recommendedName>
</protein>
<evidence type="ECO:0000313" key="3">
    <source>
        <dbReference type="Proteomes" id="UP000001191"/>
    </source>
</evidence>
<keyword evidence="2" id="KW-0614">Plasmid</keyword>
<dbReference type="AlphaFoldDB" id="B2JAW6"/>
<dbReference type="SUPFAM" id="SSF56436">
    <property type="entry name" value="C-type lectin-like"/>
    <property type="match status" value="1"/>
</dbReference>
<dbReference type="InterPro" id="IPR051043">
    <property type="entry name" value="Sulfatase_Mod_Factor_Kinase"/>
</dbReference>
<name>B2JAW6_NOSP7</name>
<dbReference type="Proteomes" id="UP000001191">
    <property type="component" value="Plasmid pNPUN01"/>
</dbReference>
<sequence length="283" mass="32099">MVKILTKRQTAQCFIEDLGNGIKLEMVLLQRGSFLMGAPETEEGSSDDERPQHEVTVPTFFIGKYPLTQAQWKAVAALPQVNKELKAKPSRFKGADRPVEQVSWEDAVEFCDRLTAHTKRQYRLPSEAEWEYACRAGTTSPFHFGETITTDLANYQGTDNKEYEWSGSYGRGPKGIYRQETTPVGSFGVANAFGLYDMHGNVWEWCLDNWHDNYEGAPIDGSAWLNDNNNFSQKKENAVLRGGSWLGYPYDCRSASRDYYWAGRDIILYTIGFRVVCAVGRIL</sequence>
<dbReference type="InterPro" id="IPR042095">
    <property type="entry name" value="SUMF_sf"/>
</dbReference>
<dbReference type="InterPro" id="IPR016187">
    <property type="entry name" value="CTDL_fold"/>
</dbReference>
<feature type="domain" description="Sulfatase-modifying factor enzyme-like" evidence="1">
    <location>
        <begin position="25"/>
        <end position="276"/>
    </location>
</feature>
<dbReference type="PANTHER" id="PTHR23150">
    <property type="entry name" value="SULFATASE MODIFYING FACTOR 1, 2"/>
    <property type="match status" value="1"/>
</dbReference>
<evidence type="ECO:0000259" key="1">
    <source>
        <dbReference type="Pfam" id="PF03781"/>
    </source>
</evidence>